<evidence type="ECO:0000313" key="3">
    <source>
        <dbReference type="Proteomes" id="UP000612808"/>
    </source>
</evidence>
<dbReference type="SUPFAM" id="SSF46785">
    <property type="entry name" value="Winged helix' DNA-binding domain"/>
    <property type="match status" value="1"/>
</dbReference>
<dbReference type="PANTHER" id="PTHR33164:SF43">
    <property type="entry name" value="HTH-TYPE TRANSCRIPTIONAL REPRESSOR YETL"/>
    <property type="match status" value="1"/>
</dbReference>
<protein>
    <recommendedName>
        <fullName evidence="1">HTH marR-type domain-containing protein</fullName>
    </recommendedName>
</protein>
<comment type="caution">
    <text evidence="2">The sequence shown here is derived from an EMBL/GenBank/DDBJ whole genome shotgun (WGS) entry which is preliminary data.</text>
</comment>
<dbReference type="GO" id="GO:0006950">
    <property type="term" value="P:response to stress"/>
    <property type="evidence" value="ECO:0007669"/>
    <property type="project" value="TreeGrafter"/>
</dbReference>
<dbReference type="PRINTS" id="PR00598">
    <property type="entry name" value="HTHMARR"/>
</dbReference>
<evidence type="ECO:0000259" key="1">
    <source>
        <dbReference type="PROSITE" id="PS50995"/>
    </source>
</evidence>
<keyword evidence="3" id="KW-1185">Reference proteome</keyword>
<dbReference type="SMART" id="SM00347">
    <property type="entry name" value="HTH_MARR"/>
    <property type="match status" value="1"/>
</dbReference>
<dbReference type="InterPro" id="IPR039422">
    <property type="entry name" value="MarR/SlyA-like"/>
</dbReference>
<dbReference type="Proteomes" id="UP000612808">
    <property type="component" value="Unassembled WGS sequence"/>
</dbReference>
<dbReference type="Gene3D" id="1.10.10.10">
    <property type="entry name" value="Winged helix-like DNA-binding domain superfamily/Winged helix DNA-binding domain"/>
    <property type="match status" value="1"/>
</dbReference>
<dbReference type="PANTHER" id="PTHR33164">
    <property type="entry name" value="TRANSCRIPTIONAL REGULATOR, MARR FAMILY"/>
    <property type="match status" value="1"/>
</dbReference>
<name>A0A8J3J5G8_9ACTN</name>
<reference evidence="2" key="1">
    <citation type="submission" date="2021-01" db="EMBL/GenBank/DDBJ databases">
        <title>Whole genome shotgun sequence of Actinocatenispora rupis NBRC 107355.</title>
        <authorList>
            <person name="Komaki H."/>
            <person name="Tamura T."/>
        </authorList>
    </citation>
    <scope>NUCLEOTIDE SEQUENCE</scope>
    <source>
        <strain evidence="2">NBRC 107355</strain>
    </source>
</reference>
<dbReference type="EMBL" id="BOMB01000003">
    <property type="protein sequence ID" value="GID09718.1"/>
    <property type="molecule type" value="Genomic_DNA"/>
</dbReference>
<dbReference type="Pfam" id="PF12802">
    <property type="entry name" value="MarR_2"/>
    <property type="match status" value="1"/>
</dbReference>
<dbReference type="InterPro" id="IPR036390">
    <property type="entry name" value="WH_DNA-bd_sf"/>
</dbReference>
<dbReference type="InterPro" id="IPR036388">
    <property type="entry name" value="WH-like_DNA-bd_sf"/>
</dbReference>
<evidence type="ECO:0000313" key="2">
    <source>
        <dbReference type="EMBL" id="GID09718.1"/>
    </source>
</evidence>
<dbReference type="RefSeq" id="WP_203654691.1">
    <property type="nucleotide sequence ID" value="NZ_BAAAZM010000002.1"/>
</dbReference>
<dbReference type="AlphaFoldDB" id="A0A8J3J5G8"/>
<gene>
    <name evidence="2" type="ORF">Aru02nite_06070</name>
</gene>
<feature type="domain" description="HTH marR-type" evidence="1">
    <location>
        <begin position="6"/>
        <end position="146"/>
    </location>
</feature>
<proteinExistence type="predicted"/>
<dbReference type="InterPro" id="IPR000835">
    <property type="entry name" value="HTH_MarR-typ"/>
</dbReference>
<organism evidence="2 3">
    <name type="scientific">Actinocatenispora rupis</name>
    <dbReference type="NCBI Taxonomy" id="519421"/>
    <lineage>
        <taxon>Bacteria</taxon>
        <taxon>Bacillati</taxon>
        <taxon>Actinomycetota</taxon>
        <taxon>Actinomycetes</taxon>
        <taxon>Micromonosporales</taxon>
        <taxon>Micromonosporaceae</taxon>
        <taxon>Actinocatenispora</taxon>
    </lineage>
</organism>
<sequence>MGDVPYEELPERLQRMPSRLLAQTAAQGQRIVGEALSAHDARTHHYAVLAALAEFGPASQSAIADRTGIYRSDLVATLNELADRDLTRRAPDPDDRRRNVITLTPAGRRHLRRLDTTLGRAQDRLLAPLDDRERATLTALLTRVLTHHTATG</sequence>
<accession>A0A8J3J5G8</accession>
<dbReference type="PROSITE" id="PS50995">
    <property type="entry name" value="HTH_MARR_2"/>
    <property type="match status" value="1"/>
</dbReference>
<dbReference type="GO" id="GO:0003700">
    <property type="term" value="F:DNA-binding transcription factor activity"/>
    <property type="evidence" value="ECO:0007669"/>
    <property type="project" value="InterPro"/>
</dbReference>